<keyword evidence="11" id="KW-1185">Reference proteome</keyword>
<evidence type="ECO:0000256" key="3">
    <source>
        <dbReference type="ARBA" id="ARBA00022516"/>
    </source>
</evidence>
<dbReference type="InterPro" id="IPR011053">
    <property type="entry name" value="Single_hybrid_motif"/>
</dbReference>
<keyword evidence="3 8" id="KW-0444">Lipid biosynthesis</keyword>
<keyword evidence="5 8" id="KW-0443">Lipid metabolism</keyword>
<sequence length="103" mass="11423">MKKFILSLLVTVFASGLFNTLTAGYIYTIDAPLPGTFYRNDDLSQPPLVTEGDVVFPGRLVCFIEAMKMLIGIESSVSGTIVSIECSNFQYVETGQIMFIIWQ</sequence>
<keyword evidence="7 8" id="KW-0092">Biotin</keyword>
<dbReference type="InterPro" id="IPR001882">
    <property type="entry name" value="Biotin_BS"/>
</dbReference>
<dbReference type="InterPro" id="IPR000089">
    <property type="entry name" value="Biotin_lipoyl"/>
</dbReference>
<dbReference type="Gene3D" id="2.40.50.100">
    <property type="match status" value="1"/>
</dbReference>
<dbReference type="RefSeq" id="WP_195498365.1">
    <property type="nucleotide sequence ID" value="NZ_JBBMFL010000028.1"/>
</dbReference>
<feature type="domain" description="Lipoyl-binding" evidence="9">
    <location>
        <begin position="26"/>
        <end position="102"/>
    </location>
</feature>
<organism evidence="10 11">
    <name type="scientific">Alistipes intestinihominis</name>
    <dbReference type="NCBI Taxonomy" id="3133172"/>
    <lineage>
        <taxon>Bacteria</taxon>
        <taxon>Pseudomonadati</taxon>
        <taxon>Bacteroidota</taxon>
        <taxon>Bacteroidia</taxon>
        <taxon>Bacteroidales</taxon>
        <taxon>Rikenellaceae</taxon>
        <taxon>Alistipes</taxon>
    </lineage>
</organism>
<evidence type="ECO:0000313" key="11">
    <source>
        <dbReference type="Proteomes" id="UP001460202"/>
    </source>
</evidence>
<comment type="function">
    <text evidence="1 8">This protein is a component of the acetyl coenzyme A carboxylase complex; first, biotin carboxylase catalyzes the carboxylation of the carrier protein and then the transcarboxylase transfers the carboxyl group to form malonyl-CoA.</text>
</comment>
<dbReference type="InterPro" id="IPR001249">
    <property type="entry name" value="AcCoA_biotinCC"/>
</dbReference>
<dbReference type="SUPFAM" id="SSF51230">
    <property type="entry name" value="Single hybrid motif"/>
    <property type="match status" value="1"/>
</dbReference>
<dbReference type="CDD" id="cd06850">
    <property type="entry name" value="biotinyl_domain"/>
    <property type="match status" value="1"/>
</dbReference>
<dbReference type="EMBL" id="JBBMFL010000028">
    <property type="protein sequence ID" value="MEQ2546281.1"/>
    <property type="molecule type" value="Genomic_DNA"/>
</dbReference>
<dbReference type="PROSITE" id="PS00188">
    <property type="entry name" value="BIOTIN"/>
    <property type="match status" value="1"/>
</dbReference>
<evidence type="ECO:0000256" key="7">
    <source>
        <dbReference type="ARBA" id="ARBA00023267"/>
    </source>
</evidence>
<evidence type="ECO:0000256" key="2">
    <source>
        <dbReference type="ARBA" id="ARBA00005194"/>
    </source>
</evidence>
<evidence type="ECO:0000259" key="9">
    <source>
        <dbReference type="PROSITE" id="PS50968"/>
    </source>
</evidence>
<evidence type="ECO:0000256" key="6">
    <source>
        <dbReference type="ARBA" id="ARBA00023160"/>
    </source>
</evidence>
<dbReference type="PROSITE" id="PS50968">
    <property type="entry name" value="BIOTINYL_LIPOYL"/>
    <property type="match status" value="1"/>
</dbReference>
<evidence type="ECO:0000256" key="4">
    <source>
        <dbReference type="ARBA" id="ARBA00022832"/>
    </source>
</evidence>
<dbReference type="Pfam" id="PF00364">
    <property type="entry name" value="Biotin_lipoyl"/>
    <property type="match status" value="1"/>
</dbReference>
<dbReference type="PRINTS" id="PR01071">
    <property type="entry name" value="ACOABIOTINCC"/>
</dbReference>
<keyword evidence="6 8" id="KW-0275">Fatty acid biosynthesis</keyword>
<name>A0ABV1H1G6_9BACT</name>
<proteinExistence type="predicted"/>
<keyword evidence="4 8" id="KW-0276">Fatty acid metabolism</keyword>
<comment type="pathway">
    <text evidence="2 8">Lipid metabolism; fatty acid biosynthesis.</text>
</comment>
<gene>
    <name evidence="10" type="ORF">WMO46_15155</name>
</gene>
<comment type="caution">
    <text evidence="10">The sequence shown here is derived from an EMBL/GenBank/DDBJ whole genome shotgun (WGS) entry which is preliminary data.</text>
</comment>
<protein>
    <recommendedName>
        <fullName evidence="8">Biotin carboxyl carrier protein of acetyl-CoA carboxylase</fullName>
    </recommendedName>
</protein>
<evidence type="ECO:0000256" key="8">
    <source>
        <dbReference type="RuleBase" id="RU364072"/>
    </source>
</evidence>
<accession>A0ABV1H1G6</accession>
<reference evidence="10 11" key="1">
    <citation type="submission" date="2024-03" db="EMBL/GenBank/DDBJ databases">
        <title>Human intestinal bacterial collection.</title>
        <authorList>
            <person name="Pauvert C."/>
            <person name="Hitch T.C.A."/>
            <person name="Clavel T."/>
        </authorList>
    </citation>
    <scope>NUCLEOTIDE SEQUENCE [LARGE SCALE GENOMIC DNA]</scope>
    <source>
        <strain evidence="10 11">CLA-KB-H122</strain>
    </source>
</reference>
<evidence type="ECO:0000256" key="5">
    <source>
        <dbReference type="ARBA" id="ARBA00023098"/>
    </source>
</evidence>
<evidence type="ECO:0000256" key="1">
    <source>
        <dbReference type="ARBA" id="ARBA00003761"/>
    </source>
</evidence>
<dbReference type="Proteomes" id="UP001460202">
    <property type="component" value="Unassembled WGS sequence"/>
</dbReference>
<evidence type="ECO:0000313" key="10">
    <source>
        <dbReference type="EMBL" id="MEQ2546281.1"/>
    </source>
</evidence>